<dbReference type="EMBL" id="VSSQ01079108">
    <property type="protein sequence ID" value="MPN28724.1"/>
    <property type="molecule type" value="Genomic_DNA"/>
</dbReference>
<protein>
    <submittedName>
        <fullName evidence="1">Uncharacterized protein</fullName>
    </submittedName>
</protein>
<name>A0A645GXH2_9ZZZZ</name>
<proteinExistence type="predicted"/>
<comment type="caution">
    <text evidence="1">The sequence shown here is derived from an EMBL/GenBank/DDBJ whole genome shotgun (WGS) entry which is preliminary data.</text>
</comment>
<sequence>MNDSHIHQVLVTRLEVAVQVSVAEHPHILVSAHIQVVLQNDLILCQRSGLVRT</sequence>
<reference evidence="1" key="1">
    <citation type="submission" date="2019-08" db="EMBL/GenBank/DDBJ databases">
        <authorList>
            <person name="Kucharzyk K."/>
            <person name="Murdoch R.W."/>
            <person name="Higgins S."/>
            <person name="Loffler F."/>
        </authorList>
    </citation>
    <scope>NUCLEOTIDE SEQUENCE</scope>
</reference>
<organism evidence="1">
    <name type="scientific">bioreactor metagenome</name>
    <dbReference type="NCBI Taxonomy" id="1076179"/>
    <lineage>
        <taxon>unclassified sequences</taxon>
        <taxon>metagenomes</taxon>
        <taxon>ecological metagenomes</taxon>
    </lineage>
</organism>
<gene>
    <name evidence="1" type="ORF">SDC9_176169</name>
</gene>
<accession>A0A645GXH2</accession>
<evidence type="ECO:0000313" key="1">
    <source>
        <dbReference type="EMBL" id="MPN28724.1"/>
    </source>
</evidence>
<dbReference type="AlphaFoldDB" id="A0A645GXH2"/>